<name>A0A9W4E3K1_9ACTN</name>
<dbReference type="EMBL" id="CAJSLV010000043">
    <property type="protein sequence ID" value="CAG6392102.1"/>
    <property type="molecule type" value="Genomic_DNA"/>
</dbReference>
<accession>A0A9W4E3K1</accession>
<sequence>MGFVLVIEWHIYPKWHQSLAFSGASGINLEAVWPRTRGCAETAQPAVRRVLFGTRRSTVTPSVPKTSSV</sequence>
<organism evidence="1 2">
    <name type="scientific">Actinacidiphila cocklensis</name>
    <dbReference type="NCBI Taxonomy" id="887465"/>
    <lineage>
        <taxon>Bacteria</taxon>
        <taxon>Bacillati</taxon>
        <taxon>Actinomycetota</taxon>
        <taxon>Actinomycetes</taxon>
        <taxon>Kitasatosporales</taxon>
        <taxon>Streptomycetaceae</taxon>
        <taxon>Actinacidiphila</taxon>
    </lineage>
</organism>
<dbReference type="AlphaFoldDB" id="A0A9W4E3K1"/>
<comment type="caution">
    <text evidence="1">The sequence shown here is derived from an EMBL/GenBank/DDBJ whole genome shotgun (WGS) entry which is preliminary data.</text>
</comment>
<dbReference type="Proteomes" id="UP001152519">
    <property type="component" value="Unassembled WGS sequence"/>
</dbReference>
<proteinExistence type="predicted"/>
<protein>
    <submittedName>
        <fullName evidence="1">Uncharacterized protein</fullName>
    </submittedName>
</protein>
<gene>
    <name evidence="1" type="ORF">SCOCK_150074</name>
</gene>
<evidence type="ECO:0000313" key="2">
    <source>
        <dbReference type="Proteomes" id="UP001152519"/>
    </source>
</evidence>
<reference evidence="1" key="1">
    <citation type="submission" date="2021-05" db="EMBL/GenBank/DDBJ databases">
        <authorList>
            <person name="Arsene-Ploetze F."/>
        </authorList>
    </citation>
    <scope>NUCLEOTIDE SEQUENCE</scope>
    <source>
        <strain evidence="1">DSM 42138</strain>
    </source>
</reference>
<evidence type="ECO:0000313" key="1">
    <source>
        <dbReference type="EMBL" id="CAG6392102.1"/>
    </source>
</evidence>
<keyword evidence="2" id="KW-1185">Reference proteome</keyword>